<evidence type="ECO:0000313" key="2">
    <source>
        <dbReference type="Proteomes" id="UP000507470"/>
    </source>
</evidence>
<evidence type="ECO:0000313" key="1">
    <source>
        <dbReference type="EMBL" id="CAC5377426.1"/>
    </source>
</evidence>
<accession>A0A6J8B1G8</accession>
<sequence>MAEKVNLAGFSALGPVELQMFKNALMELEDGNDEDMYSRPGAQLSGKQTFTSQDGRSVTGYPVLVDFRRLLQLSPSNLTAAFTGDSSIIPGISNKDLLHSVVGLYDVSLSEMTPDVLYSTVCEKWARTIVIVRDVKGIKMGQNNSYCLRCKRYKNGPEQ</sequence>
<reference evidence="1 2" key="1">
    <citation type="submission" date="2020-06" db="EMBL/GenBank/DDBJ databases">
        <authorList>
            <person name="Li R."/>
            <person name="Bekaert M."/>
        </authorList>
    </citation>
    <scope>NUCLEOTIDE SEQUENCE [LARGE SCALE GENOMIC DNA]</scope>
    <source>
        <strain evidence="2">wild</strain>
    </source>
</reference>
<gene>
    <name evidence="1" type="ORF">MCOR_13743</name>
</gene>
<dbReference type="AlphaFoldDB" id="A0A6J8B1G8"/>
<keyword evidence="2" id="KW-1185">Reference proteome</keyword>
<dbReference type="EMBL" id="CACVKT020002373">
    <property type="protein sequence ID" value="CAC5377426.1"/>
    <property type="molecule type" value="Genomic_DNA"/>
</dbReference>
<organism evidence="1 2">
    <name type="scientific">Mytilus coruscus</name>
    <name type="common">Sea mussel</name>
    <dbReference type="NCBI Taxonomy" id="42192"/>
    <lineage>
        <taxon>Eukaryota</taxon>
        <taxon>Metazoa</taxon>
        <taxon>Spiralia</taxon>
        <taxon>Lophotrochozoa</taxon>
        <taxon>Mollusca</taxon>
        <taxon>Bivalvia</taxon>
        <taxon>Autobranchia</taxon>
        <taxon>Pteriomorphia</taxon>
        <taxon>Mytilida</taxon>
        <taxon>Mytiloidea</taxon>
        <taxon>Mytilidae</taxon>
        <taxon>Mytilinae</taxon>
        <taxon>Mytilus</taxon>
    </lineage>
</organism>
<proteinExistence type="predicted"/>
<protein>
    <submittedName>
        <fullName evidence="1">Uncharacterized protein</fullName>
    </submittedName>
</protein>
<dbReference type="Proteomes" id="UP000507470">
    <property type="component" value="Unassembled WGS sequence"/>
</dbReference>
<name>A0A6J8B1G8_MYTCO</name>
<dbReference type="OrthoDB" id="10249393at2759"/>